<dbReference type="NCBIfam" id="NF033544">
    <property type="entry name" value="transpos_IS1249"/>
    <property type="match status" value="1"/>
</dbReference>
<evidence type="ECO:0000256" key="3">
    <source>
        <dbReference type="ARBA" id="ARBA00022578"/>
    </source>
</evidence>
<evidence type="ECO:0000256" key="1">
    <source>
        <dbReference type="ARBA" id="ARBA00002190"/>
    </source>
</evidence>
<dbReference type="GO" id="GO:0004803">
    <property type="term" value="F:transposase activity"/>
    <property type="evidence" value="ECO:0007669"/>
    <property type="project" value="InterPro"/>
</dbReference>
<evidence type="ECO:0000313" key="6">
    <source>
        <dbReference type="EMBL" id="NEG56232.1"/>
    </source>
</evidence>
<dbReference type="AlphaFoldDB" id="A0A6L9SXU1"/>
<evidence type="ECO:0000256" key="5">
    <source>
        <dbReference type="ARBA" id="ARBA00023172"/>
    </source>
</evidence>
<comment type="function">
    <text evidence="1">Required for the transposition of the insertion element.</text>
</comment>
<dbReference type="EMBL" id="WHZV01000017">
    <property type="protein sequence ID" value="NEG56232.1"/>
    <property type="molecule type" value="Genomic_DNA"/>
</dbReference>
<organism evidence="6 7">
    <name type="scientific">Bifidobacterium platyrrhinorum</name>
    <dbReference type="NCBI Taxonomy" id="2661628"/>
    <lineage>
        <taxon>Bacteria</taxon>
        <taxon>Bacillati</taxon>
        <taxon>Actinomycetota</taxon>
        <taxon>Actinomycetes</taxon>
        <taxon>Bifidobacteriales</taxon>
        <taxon>Bifidobacteriaceae</taxon>
        <taxon>Bifidobacterium</taxon>
    </lineage>
</organism>
<dbReference type="GO" id="GO:0006313">
    <property type="term" value="P:DNA transposition"/>
    <property type="evidence" value="ECO:0007669"/>
    <property type="project" value="InterPro"/>
</dbReference>
<gene>
    <name evidence="6" type="ORF">GFD21_10820</name>
</gene>
<dbReference type="Pfam" id="PF00872">
    <property type="entry name" value="Transposase_mut"/>
    <property type="match status" value="1"/>
</dbReference>
<keyword evidence="5" id="KW-0233">DNA recombination</keyword>
<evidence type="ECO:0000313" key="7">
    <source>
        <dbReference type="Proteomes" id="UP000483293"/>
    </source>
</evidence>
<evidence type="ECO:0000256" key="2">
    <source>
        <dbReference type="ARBA" id="ARBA00010961"/>
    </source>
</evidence>
<proteinExistence type="inferred from homology"/>
<dbReference type="InterPro" id="IPR048004">
    <property type="entry name" value="IS1249_transpos"/>
</dbReference>
<sequence>MSRNKSPRARKCPVCAEPMRKKGFTKAGAQRWKCDACRLSLTAKREDRTRMAEFRAFIAWVTGKRSMSEAAAMLGTTRQAFAARIAWCWNVEPSLPSVSRSHRYVMADGTYVPYGWCLLVLTGDDGRPVKWQWCSTETTAAYRQLFGRLNRPGLLVCDGGRGCLAAVEARWRGVRVQRCLVHVLRNTRVDLTNKPKSEAGKALLRLARGLTKVRTADGAAIWLKDLNAWHAEHGSYLKERTTAKQDPMRANGRKWWWTHERLRRAYFRLVKLNRDGMLFAFCDPDIVRDGDSLPSTTNQLEGGVNAIVKRMLDHHRGLSEAHMKRCCEWAVYMLTEHPDPESFVAPAHWKRFGKEPVEDDGPTPGTLTAVQLPATGINAYENGFGIRKGWAGRSK</sequence>
<comment type="caution">
    <text evidence="6">The sequence shown here is derived from an EMBL/GenBank/DDBJ whole genome shotgun (WGS) entry which is preliminary data.</text>
</comment>
<dbReference type="GO" id="GO:0003677">
    <property type="term" value="F:DNA binding"/>
    <property type="evidence" value="ECO:0007669"/>
    <property type="project" value="UniProtKB-KW"/>
</dbReference>
<comment type="similarity">
    <text evidence="2">Belongs to the transposase mutator family.</text>
</comment>
<accession>A0A6L9SXU1</accession>
<keyword evidence="3" id="KW-0815">Transposition</keyword>
<evidence type="ECO:0000256" key="4">
    <source>
        <dbReference type="ARBA" id="ARBA00023125"/>
    </source>
</evidence>
<dbReference type="InterPro" id="IPR001207">
    <property type="entry name" value="Transposase_mutator"/>
</dbReference>
<keyword evidence="4" id="KW-0238">DNA-binding</keyword>
<keyword evidence="7" id="KW-1185">Reference proteome</keyword>
<protein>
    <submittedName>
        <fullName evidence="6">IS1249 family transposase</fullName>
    </submittedName>
</protein>
<name>A0A6L9SXU1_9BIFI</name>
<dbReference type="Proteomes" id="UP000483293">
    <property type="component" value="Unassembled WGS sequence"/>
</dbReference>
<reference evidence="6 7" key="1">
    <citation type="submission" date="2019-10" db="EMBL/GenBank/DDBJ databases">
        <title>Bifidobacterium from non-human primates.</title>
        <authorList>
            <person name="Modesto M."/>
        </authorList>
    </citation>
    <scope>NUCLEOTIDE SEQUENCE [LARGE SCALE GENOMIC DNA]</scope>
    <source>
        <strain evidence="6 7">SMA15</strain>
    </source>
</reference>